<dbReference type="EMBL" id="VXIV02002708">
    <property type="protein sequence ID" value="KAF6023480.1"/>
    <property type="molecule type" value="Genomic_DNA"/>
</dbReference>
<reference evidence="2" key="1">
    <citation type="submission" date="2020-06" db="EMBL/GenBank/DDBJ databases">
        <title>Draft genome of Bugula neritina, a colonial animal packing powerful symbionts and potential medicines.</title>
        <authorList>
            <person name="Rayko M."/>
        </authorList>
    </citation>
    <scope>NUCLEOTIDE SEQUENCE [LARGE SCALE GENOMIC DNA]</scope>
    <source>
        <strain evidence="2">Kwan_BN1</strain>
    </source>
</reference>
<proteinExistence type="predicted"/>
<keyword evidence="3" id="KW-1185">Reference proteome</keyword>
<dbReference type="Proteomes" id="UP000593567">
    <property type="component" value="Unassembled WGS sequence"/>
</dbReference>
<accession>A0A7J7JB52</accession>
<name>A0A7J7JB52_BUGNE</name>
<protein>
    <submittedName>
        <fullName evidence="2">Uncharacterized protein</fullName>
    </submittedName>
</protein>
<keyword evidence="1" id="KW-0732">Signal</keyword>
<organism evidence="2 3">
    <name type="scientific">Bugula neritina</name>
    <name type="common">Brown bryozoan</name>
    <name type="synonym">Sertularia neritina</name>
    <dbReference type="NCBI Taxonomy" id="10212"/>
    <lineage>
        <taxon>Eukaryota</taxon>
        <taxon>Metazoa</taxon>
        <taxon>Spiralia</taxon>
        <taxon>Lophotrochozoa</taxon>
        <taxon>Bryozoa</taxon>
        <taxon>Gymnolaemata</taxon>
        <taxon>Cheilostomatida</taxon>
        <taxon>Flustrina</taxon>
        <taxon>Buguloidea</taxon>
        <taxon>Bugulidae</taxon>
        <taxon>Bugula</taxon>
    </lineage>
</organism>
<feature type="signal peptide" evidence="1">
    <location>
        <begin position="1"/>
        <end position="19"/>
    </location>
</feature>
<comment type="caution">
    <text evidence="2">The sequence shown here is derived from an EMBL/GenBank/DDBJ whole genome shotgun (WGS) entry which is preliminary data.</text>
</comment>
<dbReference type="AlphaFoldDB" id="A0A7J7JB52"/>
<evidence type="ECO:0000313" key="3">
    <source>
        <dbReference type="Proteomes" id="UP000593567"/>
    </source>
</evidence>
<feature type="chain" id="PRO_5029766343" evidence="1">
    <location>
        <begin position="20"/>
        <end position="250"/>
    </location>
</feature>
<gene>
    <name evidence="2" type="ORF">EB796_018212</name>
</gene>
<evidence type="ECO:0000256" key="1">
    <source>
        <dbReference type="SAM" id="SignalP"/>
    </source>
</evidence>
<sequence>MKPWLYIGVLVLLLKPVHSIVPSVTFDHFELYLDTFNGVPHLELDKYDSAYHEEFSCPHKDITVYMPQGQNTAAVQLFDGTTKQFQKGTYRLSREYNSETCIYHVRVREIPQANNRRLVFHIHYNFSCDFLEYDTDVRNMLHRIMYLDQEKLQLLCGDRCQISNKIQPTYTCKERKYLSLFWVTEEFSSDEITRQVKEELSVRLTQSDTWDNSHIYFHPYLELCGYFVFRWETSSTWCECMRGIKEFTLL</sequence>
<evidence type="ECO:0000313" key="2">
    <source>
        <dbReference type="EMBL" id="KAF6023480.1"/>
    </source>
</evidence>